<keyword evidence="1" id="KW-1133">Transmembrane helix</keyword>
<dbReference type="InterPro" id="IPR058193">
    <property type="entry name" value="VanY/YodJ_core_dom"/>
</dbReference>
<dbReference type="InterPro" id="IPR009045">
    <property type="entry name" value="Zn_M74/Hedgehog-like"/>
</dbReference>
<dbReference type="EMBL" id="MWPS01000007">
    <property type="protein sequence ID" value="OPG17103.1"/>
    <property type="molecule type" value="Genomic_DNA"/>
</dbReference>
<dbReference type="InterPro" id="IPR052179">
    <property type="entry name" value="DD-CPase-like"/>
</dbReference>
<reference evidence="3 4" key="1">
    <citation type="submission" date="2017-02" db="EMBL/GenBank/DDBJ databases">
        <title>Draft genome of Acidibacillus ferrooxidans Huett2.</title>
        <authorList>
            <person name="Schopf S."/>
        </authorList>
    </citation>
    <scope>NUCLEOTIDE SEQUENCE [LARGE SCALE GENOMIC DNA]</scope>
    <source>
        <strain evidence="3 4">Huett2</strain>
    </source>
</reference>
<dbReference type="GO" id="GO:0006508">
    <property type="term" value="P:proteolysis"/>
    <property type="evidence" value="ECO:0007669"/>
    <property type="project" value="InterPro"/>
</dbReference>
<dbReference type="GO" id="GO:0008233">
    <property type="term" value="F:peptidase activity"/>
    <property type="evidence" value="ECO:0007669"/>
    <property type="project" value="InterPro"/>
</dbReference>
<dbReference type="CDD" id="cd14852">
    <property type="entry name" value="LD-carboxypeptidase"/>
    <property type="match status" value="1"/>
</dbReference>
<keyword evidence="1" id="KW-0472">Membrane</keyword>
<name>A0A1V4EVY5_9BACL</name>
<evidence type="ECO:0000313" key="4">
    <source>
        <dbReference type="Proteomes" id="UP000190229"/>
    </source>
</evidence>
<evidence type="ECO:0000256" key="1">
    <source>
        <dbReference type="SAM" id="Phobius"/>
    </source>
</evidence>
<protein>
    <recommendedName>
        <fullName evidence="2">D-alanyl-D-alanine carboxypeptidase-like core domain-containing protein</fullName>
    </recommendedName>
</protein>
<dbReference type="Proteomes" id="UP000190229">
    <property type="component" value="Unassembled WGS sequence"/>
</dbReference>
<keyword evidence="1" id="KW-0812">Transmembrane</keyword>
<dbReference type="AlphaFoldDB" id="A0A1V4EVY5"/>
<evidence type="ECO:0000313" key="3">
    <source>
        <dbReference type="EMBL" id="OPG17103.1"/>
    </source>
</evidence>
<sequence>MAIVIVEAFILRFVRKKRWIIIFALVVVTVIGYHRSLSRLIENHVLLGLQKAVSIQSSKKEGQGVASKSIRTHTKSSGTVHSNLFGSLQTVRDPSSQLVLVNKENRLPSGYVPSDLVVPSVPFLYGARDAEFHLMRKVAALALARMFAAAKQDGVFMDGVSAYRSYATQASLFAQYVQQYGKLAAEQFSALPGESEHETGLAIDVSGSSGRCAVQSCFSKTPQAIWLQKHAATYGFIIRYPKGKQAITGYEYEPWHIRYVGILPAKYIVGHNITFEQYVAMMNGKTQPNSSL</sequence>
<dbReference type="PANTHER" id="PTHR34385">
    <property type="entry name" value="D-ALANYL-D-ALANINE CARBOXYPEPTIDASE"/>
    <property type="match status" value="1"/>
</dbReference>
<organism evidence="3 4">
    <name type="scientific">Ferroacidibacillus organovorans</name>
    <dbReference type="NCBI Taxonomy" id="1765683"/>
    <lineage>
        <taxon>Bacteria</taxon>
        <taxon>Bacillati</taxon>
        <taxon>Bacillota</taxon>
        <taxon>Bacilli</taxon>
        <taxon>Bacillales</taxon>
        <taxon>Alicyclobacillaceae</taxon>
        <taxon>Ferroacidibacillus</taxon>
    </lineage>
</organism>
<dbReference type="PANTHER" id="PTHR34385:SF1">
    <property type="entry name" value="PEPTIDOGLYCAN L-ALANYL-D-GLUTAMATE ENDOPEPTIDASE CWLK"/>
    <property type="match status" value="1"/>
</dbReference>
<comment type="caution">
    <text evidence="3">The sequence shown here is derived from an EMBL/GenBank/DDBJ whole genome shotgun (WGS) entry which is preliminary data.</text>
</comment>
<dbReference type="InterPro" id="IPR003709">
    <property type="entry name" value="VanY-like_core_dom"/>
</dbReference>
<gene>
    <name evidence="3" type="ORF">B2M26_03300</name>
</gene>
<keyword evidence="4" id="KW-1185">Reference proteome</keyword>
<dbReference type="SUPFAM" id="SSF55166">
    <property type="entry name" value="Hedgehog/DD-peptidase"/>
    <property type="match status" value="1"/>
</dbReference>
<feature type="transmembrane region" description="Helical" evidence="1">
    <location>
        <begin position="19"/>
        <end position="37"/>
    </location>
</feature>
<evidence type="ECO:0000259" key="2">
    <source>
        <dbReference type="Pfam" id="PF02557"/>
    </source>
</evidence>
<dbReference type="Pfam" id="PF02557">
    <property type="entry name" value="VanY"/>
    <property type="match status" value="1"/>
</dbReference>
<proteinExistence type="predicted"/>
<feature type="domain" description="D-alanyl-D-alanine carboxypeptidase-like core" evidence="2">
    <location>
        <begin position="133"/>
        <end position="261"/>
    </location>
</feature>
<dbReference type="Gene3D" id="3.30.1380.10">
    <property type="match status" value="1"/>
</dbReference>
<accession>A0A1V4EVY5</accession>